<dbReference type="PANTHER" id="PTHR43265">
    <property type="entry name" value="ESTERASE ESTD"/>
    <property type="match status" value="1"/>
</dbReference>
<reference evidence="2 3" key="1">
    <citation type="submission" date="2019-03" db="EMBL/GenBank/DDBJ databases">
        <title>Genomic Encyclopedia of Type Strains, Phase IV (KMG-IV): sequencing the most valuable type-strain genomes for metagenomic binning, comparative biology and taxonomic classification.</title>
        <authorList>
            <person name="Goeker M."/>
        </authorList>
    </citation>
    <scope>NUCLEOTIDE SEQUENCE [LARGE SCALE GENOMIC DNA]</scope>
    <source>
        <strain evidence="2 3">DSM 11170</strain>
    </source>
</reference>
<dbReference type="GO" id="GO:0052689">
    <property type="term" value="F:carboxylic ester hydrolase activity"/>
    <property type="evidence" value="ECO:0007669"/>
    <property type="project" value="TreeGrafter"/>
</dbReference>
<proteinExistence type="predicted"/>
<keyword evidence="3" id="KW-1185">Reference proteome</keyword>
<evidence type="ECO:0000259" key="1">
    <source>
        <dbReference type="Pfam" id="PF12146"/>
    </source>
</evidence>
<name>A0A4R2RPK9_9FIRM</name>
<dbReference type="OrthoDB" id="9780269at2"/>
<organism evidence="2 3">
    <name type="scientific">Heliophilum fasciatum</name>
    <dbReference type="NCBI Taxonomy" id="35700"/>
    <lineage>
        <taxon>Bacteria</taxon>
        <taxon>Bacillati</taxon>
        <taxon>Bacillota</taxon>
        <taxon>Clostridia</taxon>
        <taxon>Eubacteriales</taxon>
        <taxon>Heliobacteriaceae</taxon>
        <taxon>Heliophilum</taxon>
    </lineage>
</organism>
<feature type="domain" description="Serine aminopeptidase S33" evidence="1">
    <location>
        <begin position="35"/>
        <end position="157"/>
    </location>
</feature>
<sequence>MERFQSFQVHGQTLRGIVHWPEEGSAQSRNSQLPAIVMCHGFCGTKVGLHRIFVKAARFFAQAGYAVLRFDFSGCGDSDGEYERTTLTKQVHEACAAVKTIASTPGIDPYRITLLGLSLGGAVTALAAPRLPQLERTILWAPVARPWQDITGILGEELTAEILKQGIGDFEGYAISKPFIESLREYEPLKASKKFPKPSLILHGTNDNEISCANTLLYRENRNAAGLQHLTEIDFIQDADHTFTSLAWENAVFTRTLQWLSGNRREELALFG</sequence>
<accession>A0A4R2RPK9</accession>
<dbReference type="InterPro" id="IPR022742">
    <property type="entry name" value="Hydrolase_4"/>
</dbReference>
<dbReference type="PANTHER" id="PTHR43265:SF1">
    <property type="entry name" value="ESTERASE ESTD"/>
    <property type="match status" value="1"/>
</dbReference>
<dbReference type="Gene3D" id="3.40.50.1820">
    <property type="entry name" value="alpha/beta hydrolase"/>
    <property type="match status" value="1"/>
</dbReference>
<evidence type="ECO:0000313" key="3">
    <source>
        <dbReference type="Proteomes" id="UP000294813"/>
    </source>
</evidence>
<evidence type="ECO:0000313" key="2">
    <source>
        <dbReference type="EMBL" id="TCP65054.1"/>
    </source>
</evidence>
<gene>
    <name evidence="2" type="ORF">EDD73_107127</name>
</gene>
<dbReference type="InterPro" id="IPR029058">
    <property type="entry name" value="AB_hydrolase_fold"/>
</dbReference>
<dbReference type="RefSeq" id="WP_131918777.1">
    <property type="nucleotide sequence ID" value="NZ_JAOQNU010000007.1"/>
</dbReference>
<dbReference type="Proteomes" id="UP000294813">
    <property type="component" value="Unassembled WGS sequence"/>
</dbReference>
<dbReference type="AlphaFoldDB" id="A0A4R2RPK9"/>
<comment type="caution">
    <text evidence="2">The sequence shown here is derived from an EMBL/GenBank/DDBJ whole genome shotgun (WGS) entry which is preliminary data.</text>
</comment>
<dbReference type="Pfam" id="PF12146">
    <property type="entry name" value="Hydrolase_4"/>
    <property type="match status" value="1"/>
</dbReference>
<dbReference type="EMBL" id="SLXT01000007">
    <property type="protein sequence ID" value="TCP65054.1"/>
    <property type="molecule type" value="Genomic_DNA"/>
</dbReference>
<dbReference type="SUPFAM" id="SSF53474">
    <property type="entry name" value="alpha/beta-Hydrolases"/>
    <property type="match status" value="1"/>
</dbReference>
<dbReference type="InterPro" id="IPR053145">
    <property type="entry name" value="AB_hydrolase_Est10"/>
</dbReference>
<protein>
    <recommendedName>
        <fullName evidence="1">Serine aminopeptidase S33 domain-containing protein</fullName>
    </recommendedName>
</protein>